<feature type="region of interest" description="Disordered" evidence="1">
    <location>
        <begin position="386"/>
        <end position="407"/>
    </location>
</feature>
<gene>
    <name evidence="2" type="ORF">VKT23_000697</name>
</gene>
<name>A0ABR1K531_9AGAR</name>
<evidence type="ECO:0000256" key="1">
    <source>
        <dbReference type="SAM" id="MobiDB-lite"/>
    </source>
</evidence>
<reference evidence="2 3" key="1">
    <citation type="submission" date="2024-01" db="EMBL/GenBank/DDBJ databases">
        <title>A draft genome for the cacao thread blight pathogen Marasmiellus scandens.</title>
        <authorList>
            <person name="Baruah I.K."/>
            <person name="Leung J."/>
            <person name="Bukari Y."/>
            <person name="Amoako-Attah I."/>
            <person name="Meinhardt L.W."/>
            <person name="Bailey B.A."/>
            <person name="Cohen S.P."/>
        </authorList>
    </citation>
    <scope>NUCLEOTIDE SEQUENCE [LARGE SCALE GENOMIC DNA]</scope>
    <source>
        <strain evidence="2 3">GH-19</strain>
    </source>
</reference>
<dbReference type="PANTHER" id="PTHR28079">
    <property type="entry name" value="RNA POLYMERASE I-SPECIFIC TRANSCRIPTION INITIATION FACTOR RRN5"/>
    <property type="match status" value="1"/>
</dbReference>
<organism evidence="2 3">
    <name type="scientific">Marasmiellus scandens</name>
    <dbReference type="NCBI Taxonomy" id="2682957"/>
    <lineage>
        <taxon>Eukaryota</taxon>
        <taxon>Fungi</taxon>
        <taxon>Dikarya</taxon>
        <taxon>Basidiomycota</taxon>
        <taxon>Agaricomycotina</taxon>
        <taxon>Agaricomycetes</taxon>
        <taxon>Agaricomycetidae</taxon>
        <taxon>Agaricales</taxon>
        <taxon>Marasmiineae</taxon>
        <taxon>Omphalotaceae</taxon>
        <taxon>Marasmiellus</taxon>
    </lineage>
</organism>
<dbReference type="Gene3D" id="1.10.10.60">
    <property type="entry name" value="Homeodomain-like"/>
    <property type="match status" value="1"/>
</dbReference>
<feature type="region of interest" description="Disordered" evidence="1">
    <location>
        <begin position="219"/>
        <end position="245"/>
    </location>
</feature>
<keyword evidence="3" id="KW-1185">Reference proteome</keyword>
<proteinExistence type="predicted"/>
<feature type="compositionally biased region" description="Acidic residues" evidence="1">
    <location>
        <begin position="222"/>
        <end position="237"/>
    </location>
</feature>
<feature type="region of interest" description="Disordered" evidence="1">
    <location>
        <begin position="430"/>
        <end position="452"/>
    </location>
</feature>
<dbReference type="EMBL" id="JBANRG010000001">
    <property type="protein sequence ID" value="KAK7472584.1"/>
    <property type="molecule type" value="Genomic_DNA"/>
</dbReference>
<evidence type="ECO:0000313" key="3">
    <source>
        <dbReference type="Proteomes" id="UP001498398"/>
    </source>
</evidence>
<accession>A0ABR1K531</accession>
<dbReference type="Proteomes" id="UP001498398">
    <property type="component" value="Unassembled WGS sequence"/>
</dbReference>
<sequence>MDDWSPSDRDLFFRALARYSRLRPDLIALDIKSKSYTDVCLYLDALQCAATQEGHPELRRDELDIAMEVSHDWISFEEQKAAALIAADITKNEDVTEDTKQLEDVLQTLTTRHLMAMGAILQEGEDLILRDASMKNVLNKSDEPMEARDTTVPELLSPHGTSTDPTLNLQISPSALRRLKKRLYMRKRRAEATGTEVNTDATRLCPGRRSKAAVEEELKEYGEEEQENEENMEGNEEEGNKTRKKRKKILELKQELENCGIDYETLLSNDLGFFHLDTLARLMKGYRQSYASSSKQLLTSMSSNVLHVFNAIVIDFATELVHRSIIFKEQEMKIKSDTKAWGSLTREVSIENIKRALSVMKARRSITPSYPEISDDDEGAADKIQPEDEEIEGSEDQKDPSFSFQQFHDAPPYLPSHLLFKHDDPLMSMENDNQEEEERLLQELDEENDLDEQDCDLEMRYEEELWSDEYRLLESSSSNGPKS</sequence>
<feature type="compositionally biased region" description="Acidic residues" evidence="1">
    <location>
        <begin position="432"/>
        <end position="452"/>
    </location>
</feature>
<dbReference type="PANTHER" id="PTHR28079:SF1">
    <property type="entry name" value="RNA POLYMERASE I-SPECIFIC TRANSCRIPTION INITIATION FACTOR RRN5"/>
    <property type="match status" value="1"/>
</dbReference>
<protein>
    <submittedName>
        <fullName evidence="2">Uncharacterized protein</fullName>
    </submittedName>
</protein>
<evidence type="ECO:0000313" key="2">
    <source>
        <dbReference type="EMBL" id="KAK7472584.1"/>
    </source>
</evidence>
<dbReference type="InterPro" id="IPR039601">
    <property type="entry name" value="Rrn5"/>
</dbReference>
<comment type="caution">
    <text evidence="2">The sequence shown here is derived from an EMBL/GenBank/DDBJ whole genome shotgun (WGS) entry which is preliminary data.</text>
</comment>